<comment type="caution">
    <text evidence="1">The sequence shown here is derived from an EMBL/GenBank/DDBJ whole genome shotgun (WGS) entry which is preliminary data.</text>
</comment>
<evidence type="ECO:0000313" key="1">
    <source>
        <dbReference type="EMBL" id="OLQ15412.1"/>
    </source>
</evidence>
<sequence length="67" mass="7237">MPRQVLLASELKVQRLWTMDGTSISTTTHRPSVLCSELISRAPQARQGPGLLALVAEKLMFGSTGSL</sequence>
<keyword evidence="2" id="KW-1185">Reference proteome</keyword>
<accession>A0A1Q9F709</accession>
<organism evidence="1 2">
    <name type="scientific">Symbiodinium microadriaticum</name>
    <name type="common">Dinoflagellate</name>
    <name type="synonym">Zooxanthella microadriatica</name>
    <dbReference type="NCBI Taxonomy" id="2951"/>
    <lineage>
        <taxon>Eukaryota</taxon>
        <taxon>Sar</taxon>
        <taxon>Alveolata</taxon>
        <taxon>Dinophyceae</taxon>
        <taxon>Suessiales</taxon>
        <taxon>Symbiodiniaceae</taxon>
        <taxon>Symbiodinium</taxon>
    </lineage>
</organism>
<dbReference type="EMBL" id="LSRX01000003">
    <property type="protein sequence ID" value="OLQ15412.1"/>
    <property type="molecule type" value="Genomic_DNA"/>
</dbReference>
<name>A0A1Q9F709_SYMMI</name>
<protein>
    <submittedName>
        <fullName evidence="1">Uncharacterized protein</fullName>
    </submittedName>
</protein>
<dbReference type="AlphaFoldDB" id="A0A1Q9F709"/>
<proteinExistence type="predicted"/>
<evidence type="ECO:0000313" key="2">
    <source>
        <dbReference type="Proteomes" id="UP000186817"/>
    </source>
</evidence>
<gene>
    <name evidence="1" type="ORF">AK812_SmicGene329</name>
</gene>
<dbReference type="Proteomes" id="UP000186817">
    <property type="component" value="Unassembled WGS sequence"/>
</dbReference>
<reference evidence="1 2" key="1">
    <citation type="submission" date="2016-02" db="EMBL/GenBank/DDBJ databases">
        <title>Genome analysis of coral dinoflagellate symbionts highlights evolutionary adaptations to a symbiotic lifestyle.</title>
        <authorList>
            <person name="Aranda M."/>
            <person name="Li Y."/>
            <person name="Liew Y.J."/>
            <person name="Baumgarten S."/>
            <person name="Simakov O."/>
            <person name="Wilson M."/>
            <person name="Piel J."/>
            <person name="Ashoor H."/>
            <person name="Bougouffa S."/>
            <person name="Bajic V.B."/>
            <person name="Ryu T."/>
            <person name="Ravasi T."/>
            <person name="Bayer T."/>
            <person name="Micklem G."/>
            <person name="Kim H."/>
            <person name="Bhak J."/>
            <person name="Lajeunesse T.C."/>
            <person name="Voolstra C.R."/>
        </authorList>
    </citation>
    <scope>NUCLEOTIDE SEQUENCE [LARGE SCALE GENOMIC DNA]</scope>
    <source>
        <strain evidence="1 2">CCMP2467</strain>
    </source>
</reference>